<dbReference type="GO" id="GO:0003968">
    <property type="term" value="F:RNA-directed RNA polymerase activity"/>
    <property type="evidence" value="ECO:0007669"/>
    <property type="project" value="UniProtKB-KW"/>
</dbReference>
<dbReference type="PROSITE" id="PS50507">
    <property type="entry name" value="RDRP_SSRNA_POS"/>
    <property type="match status" value="1"/>
</dbReference>
<dbReference type="SUPFAM" id="SSF52540">
    <property type="entry name" value="P-loop containing nucleoside triphosphate hydrolases"/>
    <property type="match status" value="1"/>
</dbReference>
<feature type="compositionally biased region" description="Basic residues" evidence="5">
    <location>
        <begin position="477"/>
        <end position="487"/>
    </location>
</feature>
<dbReference type="Pfam" id="PF13604">
    <property type="entry name" value="AAA_30"/>
    <property type="match status" value="1"/>
</dbReference>
<name>A0AA51VIK5_9VIRU</name>
<organism evidence="7">
    <name type="scientific">Rhizoctonia beny-like virus 1</name>
    <dbReference type="NCBI Taxonomy" id="3074475"/>
    <lineage>
        <taxon>Viruses</taxon>
        <taxon>Riboviria</taxon>
        <taxon>Orthornavirae</taxon>
        <taxon>Kitrinoviricota</taxon>
        <taxon>Alsuviricetes</taxon>
        <taxon>Hepelivirales</taxon>
        <taxon>Benyviridae</taxon>
        <taxon>Benyvirus</taxon>
    </lineage>
</organism>
<keyword evidence="1" id="KW-0696">RNA-directed RNA polymerase</keyword>
<feature type="region of interest" description="Disordered" evidence="5">
    <location>
        <begin position="36"/>
        <end position="66"/>
    </location>
</feature>
<dbReference type="GO" id="GO:0039694">
    <property type="term" value="P:viral RNA genome replication"/>
    <property type="evidence" value="ECO:0007669"/>
    <property type="project" value="InterPro"/>
</dbReference>
<evidence type="ECO:0000256" key="5">
    <source>
        <dbReference type="SAM" id="MobiDB-lite"/>
    </source>
</evidence>
<dbReference type="InterPro" id="IPR043502">
    <property type="entry name" value="DNA/RNA_pol_sf"/>
</dbReference>
<dbReference type="InterPro" id="IPR007094">
    <property type="entry name" value="RNA-dir_pol_PSvirus"/>
</dbReference>
<evidence type="ECO:0000256" key="3">
    <source>
        <dbReference type="ARBA" id="ARBA00022695"/>
    </source>
</evidence>
<evidence type="ECO:0000256" key="4">
    <source>
        <dbReference type="ARBA" id="ARBA00022953"/>
    </source>
</evidence>
<proteinExistence type="predicted"/>
<keyword evidence="2" id="KW-0808">Transferase</keyword>
<feature type="compositionally biased region" description="Basic residues" evidence="5">
    <location>
        <begin position="499"/>
        <end position="509"/>
    </location>
</feature>
<feature type="compositionally biased region" description="Basic and acidic residues" evidence="5">
    <location>
        <begin position="488"/>
        <end position="498"/>
    </location>
</feature>
<feature type="domain" description="RdRp catalytic" evidence="6">
    <location>
        <begin position="3083"/>
        <end position="3196"/>
    </location>
</feature>
<evidence type="ECO:0000313" key="7">
    <source>
        <dbReference type="EMBL" id="WMX25051.1"/>
    </source>
</evidence>
<sequence>MEISFGEAVLDFKQGGYDVARIELSDADFVRREPDVEAKAATEGLTPPQAAPIASSSVDVPSRDTHPDARIQVSTEAAGEGSMPLTAVPTVEGDHDYAAEADAYRAKFFGKRKLAREPDYELIQWERDLEDAEYFKELGDIPEGNYTHSRPTTTSRNIKWRYENVRTVNGEVVGDLAEIFEVGTDHIQVLDRVILSSEFDEADAQEGSIPLGSAPEEHEAEDDVEFVGDIECVGAFVEALSQDEAEEELDNVLWTWTRTIMTSNLIESNARIEQVDKNNFDINKFGDVERIMGVIYSGFDVDYNFRCDLVDADRPNNLETNEFWSQPFTQVGQQQISRRQWFAGKTELRVSKSCQYGSSCPCGATWDSTVAWSSAMQNLVWQKFGGEWEVEEWWVLERVSSPYRKLYRTRDKKYQLNLCRVWPIAIYFLMYPEVESIGLDRRWCPVDYVQKADEEGLTPPLSVPVERSPEEEAKLEAKRKRNAKSKARAKERNPDKFKASKRAQHQRANHRARCTRCKTFVGQAVSVETSRVSKLSIHPLCKLRASYCSGNRKRAVNKRKLAEKRRKHHVKRRAAISKKKESDRAAWIKHLAGFEEATALEQIRIGACVPEAGIDGSYTGPEFAQIAVNLVHAAYFWVRVSWCSYNSLFIDEVLRAPTGEADVMCVANFSNLYNCRPILNARPARDLSEIAQFTKPVAPQVIVGGPGTCWRKLWRKPYTKGLEDDHEDMTLQGFVGKIIQHDVFFPEELLLIDMQTQCDGDWHLEDAIVSEVPIEGKINAKDWVLSLDPGLERWWDFDAAMSLFGNLDALSSPIFYKAPKGLRKSWESLQKVLVGNVPDMVATSSQVYGAEIARGEAVASFNAELASMPCVPFAMPDDQLKAFSEYVGTAVRSTYRRHSWNDHLFLEASRALARKDLFDRFPHNTDIQTVLHVGSTTQEVKQWWSHLGHDFNFAMKDSKDTARVFEDVSKLLAIKINDAAPPSLATMRKSAVRLQFDDLNEVLNTLTADGRKRFVAYNPLSKTNEKRKYNVLMFEDSLYDVPEDQFADMWRTTLAKIGYAIMFFPNQMLDPDCEPSKHYVYEEYFDPAVTVEILLERCWPSILLFSPLIPLKDGAKLISDILRSLGTAGWDAFKEWVTRIANDDFPLLLMGFSLIDFCKVLPIVKQIFRNLKPIFRKYCMRAKVHWRGGVSNGYDHALRTWEAYLKTPRFAVDDFFIDSEIVGRFGEMYLMRFWRSDGTSPIVRSLQLPISMSYVRVADLEESWSRVDKTFRQPFVYKSFKAETWFRMLNWCMAEPTNSLDFGVIMNAINRVSKGLSVGSNVIAPKAPHEERENSILAIALLMETFKRRNILADIESDKDLQDGYKTNFAHIAEIVAKTGIAVFTGGLGIFAWFIYKYLITENAVYDYVQYPMPIKEIRINASSRKGGQQLNQGAIEFVIPPISAKGSVDCYLCEFWRNGLYSSNRTMEDGQQFHLSGHDCDNVHEVGFDDREVLTLLDKIRDSRTYHEGVGAHKLSQMIKKFEDWVDAQSTGWKHKARVSHIKGGPGTGKTEIIKVVLHALGKLGVSAAVTMPFKELSKDFINASVLGVAGTHNFASDTTWWTLQRTNTRVLIVDECTGVDWSLARAIACYIGAAEIILVGDRDQTHLRPETGEGIDPTHPDSGLDWTRVPVHELVYNYRLGAWRTKLLNLLYGYRMISKRQDNDTIEFVTRAAFVELAKQTKIDREMVFTHAAATECFGAESSPDRSSGVANLSVRSSQGMTVDYAAVGVSQLDNAVVEVQGMLCVAISRAKYKTYFVTPENIDDPVISRVREFLHSDSQARIDAVGALPWPRLPDPTPKVNARPEDARLDALMAQKKQLGKLKVENALNEEDKFINAPAPISGTKVDIENPVAVLPTMTERVDMWQQIFHTCIFDAVKKDPRVEHSEVDKVFVAVCESMYFHDYAMGRCSLAEWNARIEAYRESTLVPLDAKDRDGLNLRGWAIRLEKSTVTTMSGPIEVEITRYNLPLHICLRYLYRQLQLPIVCLSLAQEPKQLTQWRTATVNGKDCWLSPDLQKGTCKAERVILLRHTNNHVVKPANIPKVQYLIKQVRNPAPIGYDEVVLGFWIGSFPFENGRFEANVDYTSGVKGYVGTLVESLMKPKLPLLLNDPARGGVLFTEEAMDAVDDKGRAIYRTDLAEALEDHDFILAPTPAHALDRVLDKIAEQLAEIRRQKRKIGKCCEPVYRFFMAPRFDQAQLLRKVQRLIEQDQNVYQPGIVGWGERNTRYQKWLQNAVYVAYTPKDDVVGKLNRITGTTWFAPGPAAQAAGRNLALGAMVDPDCPDVTLYGELCAPPDGLTDDQRAALGERYHLGANVFFMLWPKLDTMDPRDAPFVTAAHVGIEEWTDVVDEDVEMAGVAIDYDVDEHGEVKWKKKCSESIDKIDQLAAEEGVKPLYAVPHDNPVTVQERLENRRAEKGIYKEMELGCAFYDDDMKPHYYQKLESEKGSIPSHSVAGREVGVAQEENEGMFVNGRVEIDDDSGIVEPLSNVSKSATASVFPNCIGFVDQKSEKEKGLIPSRSATGKTDFKSGIDDVWLNDHCKVFDDDDVLAGAEDSGVVGSRADVAKGQVPSRSVPAFAKQHPVFSPLVEGKREIIVVVGSPYVGKSTVAGKNPFVLDLDKVARVDELHHIVPGLGLAEDASWEEFNRVVKSRLRERLRTLPARRHVLLVGAAFWAETLGLTISGTFHRSSMTGVPIDERNAARDKWYSRFRQIHHNSKAVTPEQFQMAVLGLVKAQKGMIVRHDHLEKSTFKYEPPVDFTDPHRRLASEYLDTIGVYGVERRTAPDKLPGKNWNKTNGGGKDTYRLSEFVAPARYDNPAMINEAGPVQGMMRPNNAQIDWGKSWFKRTRAGAISHAPDRVMWAISAGHANHFGTSNVETLNAAERIGQLKSKPRLSGEATAWAERTAINCFRACWKSDPIGKEEYNEAVRAGWADAKRRNYGGRMDAEYRRTMGRPTLYCNNKDQRKPVKNGKLNLLKTGQLIVQSPPDVNLRFMALMRYRSMLMKDNAQEHFYMDDYEDPDSFNDRLTQGIRSLPSSSRFGVMDFVEFDSQQNEVTIHMEKVLCRLSGIPQDWIEDYYAYRGKGLSVVFPGLFKARMNQEKPSGFLDTKSGNTALSTCLAVALFKGSGPKVHAAKGDDTLVVQANLEEDKVESIKIRKYTGMRWLSEINYRGGEFIGCSVGREGMFRSITRTANKAISNPCRDYAHFCEQQTAWRDIIASWNKSGKEESIVFSAKAENCDENYVRLCYDFVVSMSKINEKQWSEVYRPKKYPKFQLRGAEGPTMI</sequence>
<dbReference type="SUPFAM" id="SSF56672">
    <property type="entry name" value="DNA/RNA polymerases"/>
    <property type="match status" value="1"/>
</dbReference>
<dbReference type="InterPro" id="IPR027417">
    <property type="entry name" value="P-loop_NTPase"/>
</dbReference>
<keyword evidence="4" id="KW-0693">Viral RNA replication</keyword>
<evidence type="ECO:0000259" key="6">
    <source>
        <dbReference type="PROSITE" id="PS50507"/>
    </source>
</evidence>
<reference evidence="7" key="1">
    <citation type="submission" date="2023-07" db="EMBL/GenBank/DDBJ databases">
        <title>Molecular characterization of a novel beny-like virus isolated from binucleate Rhizoctonia AG-A strain A46.</title>
        <authorList>
            <person name="Shi R."/>
            <person name="Li Y."/>
        </authorList>
    </citation>
    <scope>NUCLEOTIDE SEQUENCE</scope>
    <source>
        <strain evidence="7">A46</strain>
    </source>
</reference>
<evidence type="ECO:0000256" key="1">
    <source>
        <dbReference type="ARBA" id="ARBA00022484"/>
    </source>
</evidence>
<dbReference type="Gene3D" id="3.40.50.300">
    <property type="entry name" value="P-loop containing nucleotide triphosphate hydrolases"/>
    <property type="match status" value="1"/>
</dbReference>
<dbReference type="EMBL" id="OR227245">
    <property type="protein sequence ID" value="WMX25051.1"/>
    <property type="molecule type" value="Genomic_RNA"/>
</dbReference>
<keyword evidence="3" id="KW-0548">Nucleotidyltransferase</keyword>
<feature type="region of interest" description="Disordered" evidence="5">
    <location>
        <begin position="457"/>
        <end position="509"/>
    </location>
</feature>
<protein>
    <submittedName>
        <fullName evidence="7">Polyprotein</fullName>
    </submittedName>
</protein>
<feature type="compositionally biased region" description="Basic and acidic residues" evidence="5">
    <location>
        <begin position="467"/>
        <end position="476"/>
    </location>
</feature>
<evidence type="ECO:0000256" key="2">
    <source>
        <dbReference type="ARBA" id="ARBA00022679"/>
    </source>
</evidence>
<accession>A0AA51VIK5</accession>